<dbReference type="AlphaFoldDB" id="A0A2H1W5I9"/>
<accession>A0A2H1W5I9</accession>
<dbReference type="EMBL" id="ODYU01006461">
    <property type="protein sequence ID" value="SOQ48318.1"/>
    <property type="molecule type" value="Genomic_DNA"/>
</dbReference>
<organism evidence="1">
    <name type="scientific">Spodoptera frugiperda</name>
    <name type="common">Fall armyworm</name>
    <dbReference type="NCBI Taxonomy" id="7108"/>
    <lineage>
        <taxon>Eukaryota</taxon>
        <taxon>Metazoa</taxon>
        <taxon>Ecdysozoa</taxon>
        <taxon>Arthropoda</taxon>
        <taxon>Hexapoda</taxon>
        <taxon>Insecta</taxon>
        <taxon>Pterygota</taxon>
        <taxon>Neoptera</taxon>
        <taxon>Endopterygota</taxon>
        <taxon>Lepidoptera</taxon>
        <taxon>Glossata</taxon>
        <taxon>Ditrysia</taxon>
        <taxon>Noctuoidea</taxon>
        <taxon>Noctuidae</taxon>
        <taxon>Amphipyrinae</taxon>
        <taxon>Spodoptera</taxon>
    </lineage>
</organism>
<name>A0A2H1W5I9_SPOFR</name>
<reference evidence="1" key="1">
    <citation type="submission" date="2016-07" db="EMBL/GenBank/DDBJ databases">
        <authorList>
            <person name="Bretaudeau A."/>
        </authorList>
    </citation>
    <scope>NUCLEOTIDE SEQUENCE</scope>
    <source>
        <strain evidence="1">Rice</strain>
        <tissue evidence="1">Whole body</tissue>
    </source>
</reference>
<protein>
    <submittedName>
        <fullName evidence="1">SFRICE_027907</fullName>
    </submittedName>
</protein>
<proteinExistence type="predicted"/>
<sequence>MCSGFASTGIFLCIRTYFNHLKHQRHYNCVTSLLGVRKLRIVGESRIEKIEKMRGKSSNNFPRLACSERQCQTLTDQKPPRSYSCFEPEPRLRATTDKFSKNRKKTIIGLLLDRFEGGNHLMASPTLGKARGSVRLLLTKHHPVPSPAFRAGAPVNPLGSPQLRINFYRWIGGEPIAIYRAHFQTPCYHRDIFEKPKKAQ</sequence>
<evidence type="ECO:0000313" key="1">
    <source>
        <dbReference type="EMBL" id="SOQ48318.1"/>
    </source>
</evidence>
<gene>
    <name evidence="1" type="ORF">SFRICE_027907</name>
</gene>